<dbReference type="Proteomes" id="UP000557392">
    <property type="component" value="Unassembled WGS sequence"/>
</dbReference>
<evidence type="ECO:0000313" key="4">
    <source>
        <dbReference type="EMBL" id="MBB4096707.1"/>
    </source>
</evidence>
<feature type="compositionally biased region" description="Low complexity" evidence="1">
    <location>
        <begin position="157"/>
        <end position="183"/>
    </location>
</feature>
<feature type="chain" id="PRO_5031431706" description="DUF2846 domain-containing protein" evidence="2">
    <location>
        <begin position="23"/>
        <end position="183"/>
    </location>
</feature>
<protein>
    <recommendedName>
        <fullName evidence="3">DUF2846 domain-containing protein</fullName>
    </recommendedName>
</protein>
<feature type="region of interest" description="Disordered" evidence="1">
    <location>
        <begin position="140"/>
        <end position="183"/>
    </location>
</feature>
<dbReference type="RefSeq" id="WP_183993789.1">
    <property type="nucleotide sequence ID" value="NZ_JACIEH010000001.1"/>
</dbReference>
<organism evidence="4 5">
    <name type="scientific">Sphingomonas kyeonggiensis</name>
    <dbReference type="NCBI Taxonomy" id="1268553"/>
    <lineage>
        <taxon>Bacteria</taxon>
        <taxon>Pseudomonadati</taxon>
        <taxon>Pseudomonadota</taxon>
        <taxon>Alphaproteobacteria</taxon>
        <taxon>Sphingomonadales</taxon>
        <taxon>Sphingomonadaceae</taxon>
        <taxon>Sphingomonas</taxon>
    </lineage>
</organism>
<dbReference type="EMBL" id="JACIEH010000001">
    <property type="protein sequence ID" value="MBB4096707.1"/>
    <property type="molecule type" value="Genomic_DNA"/>
</dbReference>
<evidence type="ECO:0000313" key="5">
    <source>
        <dbReference type="Proteomes" id="UP000557392"/>
    </source>
</evidence>
<dbReference type="Pfam" id="PF11008">
    <property type="entry name" value="DUF2846"/>
    <property type="match status" value="1"/>
</dbReference>
<evidence type="ECO:0000256" key="1">
    <source>
        <dbReference type="SAM" id="MobiDB-lite"/>
    </source>
</evidence>
<dbReference type="InterPro" id="IPR022548">
    <property type="entry name" value="DUF2846"/>
</dbReference>
<sequence length="183" mass="18781">MFQKLSIAAAVAVTALASPAIAQDKEAPAPIAIPAPPAGKGQIVFYRPGGMGFAVGCSVNEKGQKVSSLGAGKYFIMVTEPGRHEFSVKSEAKDTLALEVEADETQYASCKIKMGFMVGRPDIRPATEAEFRKSKLKMVDADDMGPGEGALRPEQVAAALSGAPAAATPAAAPAPVAPASPQQ</sequence>
<dbReference type="AlphaFoldDB" id="A0A7W6JQM0"/>
<comment type="caution">
    <text evidence="4">The sequence shown here is derived from an EMBL/GenBank/DDBJ whole genome shotgun (WGS) entry which is preliminary data.</text>
</comment>
<gene>
    <name evidence="4" type="ORF">GGR46_000240</name>
</gene>
<accession>A0A7W6JQM0</accession>
<name>A0A7W6JQM0_9SPHN</name>
<keyword evidence="2" id="KW-0732">Signal</keyword>
<feature type="signal peptide" evidence="2">
    <location>
        <begin position="1"/>
        <end position="22"/>
    </location>
</feature>
<reference evidence="4 5" key="1">
    <citation type="submission" date="2020-08" db="EMBL/GenBank/DDBJ databases">
        <title>Genomic Encyclopedia of Type Strains, Phase IV (KMG-IV): sequencing the most valuable type-strain genomes for metagenomic binning, comparative biology and taxonomic classification.</title>
        <authorList>
            <person name="Goeker M."/>
        </authorList>
    </citation>
    <scope>NUCLEOTIDE SEQUENCE [LARGE SCALE GENOMIC DNA]</scope>
    <source>
        <strain evidence="4 5">DSM 101806</strain>
    </source>
</reference>
<feature type="domain" description="DUF2846" evidence="3">
    <location>
        <begin position="38"/>
        <end position="115"/>
    </location>
</feature>
<evidence type="ECO:0000259" key="3">
    <source>
        <dbReference type="Pfam" id="PF11008"/>
    </source>
</evidence>
<proteinExistence type="predicted"/>
<evidence type="ECO:0000256" key="2">
    <source>
        <dbReference type="SAM" id="SignalP"/>
    </source>
</evidence>
<keyword evidence="5" id="KW-1185">Reference proteome</keyword>